<reference evidence="5" key="1">
    <citation type="submission" date="2022-11" db="UniProtKB">
        <authorList>
            <consortium name="WormBaseParasite"/>
        </authorList>
    </citation>
    <scope>IDENTIFICATION</scope>
</reference>
<dbReference type="WBParaSite" id="jg2111">
    <property type="protein sequence ID" value="jg2111"/>
    <property type="gene ID" value="jg2111"/>
</dbReference>
<comment type="subcellular location">
    <subcellularLocation>
        <location evidence="1">Nucleus</location>
    </subcellularLocation>
</comment>
<dbReference type="GO" id="GO:0006313">
    <property type="term" value="P:DNA transposition"/>
    <property type="evidence" value="ECO:0007669"/>
    <property type="project" value="InterPro"/>
</dbReference>
<organism evidence="4 5">
    <name type="scientific">Ditylenchus dipsaci</name>
    <dbReference type="NCBI Taxonomy" id="166011"/>
    <lineage>
        <taxon>Eukaryota</taxon>
        <taxon>Metazoa</taxon>
        <taxon>Ecdysozoa</taxon>
        <taxon>Nematoda</taxon>
        <taxon>Chromadorea</taxon>
        <taxon>Rhabditida</taxon>
        <taxon>Tylenchina</taxon>
        <taxon>Tylenchomorpha</taxon>
        <taxon>Sphaerularioidea</taxon>
        <taxon>Anguinidae</taxon>
        <taxon>Anguininae</taxon>
        <taxon>Ditylenchus</taxon>
    </lineage>
</organism>
<feature type="compositionally biased region" description="Basic and acidic residues" evidence="2">
    <location>
        <begin position="60"/>
        <end position="83"/>
    </location>
</feature>
<dbReference type="GO" id="GO:0005634">
    <property type="term" value="C:nucleus"/>
    <property type="evidence" value="ECO:0007669"/>
    <property type="project" value="UniProtKB-SubCell"/>
</dbReference>
<evidence type="ECO:0000259" key="3">
    <source>
        <dbReference type="Pfam" id="PF01498"/>
    </source>
</evidence>
<keyword evidence="4" id="KW-1185">Reference proteome</keyword>
<dbReference type="Proteomes" id="UP000887574">
    <property type="component" value="Unplaced"/>
</dbReference>
<dbReference type="InterPro" id="IPR036397">
    <property type="entry name" value="RNaseH_sf"/>
</dbReference>
<dbReference type="GO" id="GO:0015074">
    <property type="term" value="P:DNA integration"/>
    <property type="evidence" value="ECO:0007669"/>
    <property type="project" value="InterPro"/>
</dbReference>
<feature type="compositionally biased region" description="Basic residues" evidence="2">
    <location>
        <begin position="46"/>
        <end position="59"/>
    </location>
</feature>
<feature type="region of interest" description="Disordered" evidence="2">
    <location>
        <begin position="46"/>
        <end position="83"/>
    </location>
</feature>
<dbReference type="InterPro" id="IPR009057">
    <property type="entry name" value="Homeodomain-like_sf"/>
</dbReference>
<dbReference type="Gene3D" id="3.30.420.10">
    <property type="entry name" value="Ribonuclease H-like superfamily/Ribonuclease H"/>
    <property type="match status" value="1"/>
</dbReference>
<evidence type="ECO:0000256" key="2">
    <source>
        <dbReference type="SAM" id="MobiDB-lite"/>
    </source>
</evidence>
<dbReference type="SUPFAM" id="SSF46689">
    <property type="entry name" value="Homeodomain-like"/>
    <property type="match status" value="1"/>
</dbReference>
<evidence type="ECO:0000256" key="1">
    <source>
        <dbReference type="ARBA" id="ARBA00004123"/>
    </source>
</evidence>
<dbReference type="AlphaFoldDB" id="A0A915DN31"/>
<sequence length="160" mass="18959">MAPQRCDDKLAKLIVRLHDTDEKWGFGKIAKHVKMSKDGVWKIRNREKHPKPIKTGGKRRSTDGRTDRKIARKSKEEPHLTAPEIREELGLNDISLRTVQRRLEELYLDVTQQTWISPKNVKERIKFAKKHQEWTVDDWKRVLWSDESKFNFVGMMPKAM</sequence>
<protein>
    <submittedName>
        <fullName evidence="5">Transposase Tc1-like domain-containing protein</fullName>
    </submittedName>
</protein>
<evidence type="ECO:0000313" key="5">
    <source>
        <dbReference type="WBParaSite" id="jg2111"/>
    </source>
</evidence>
<proteinExistence type="predicted"/>
<dbReference type="GO" id="GO:0003677">
    <property type="term" value="F:DNA binding"/>
    <property type="evidence" value="ECO:0007669"/>
    <property type="project" value="InterPro"/>
</dbReference>
<accession>A0A915DN31</accession>
<feature type="domain" description="Transposase Tc1-like" evidence="3">
    <location>
        <begin position="67"/>
        <end position="132"/>
    </location>
</feature>
<dbReference type="Pfam" id="PF01498">
    <property type="entry name" value="HTH_Tnp_Tc3_2"/>
    <property type="match status" value="1"/>
</dbReference>
<dbReference type="InterPro" id="IPR002492">
    <property type="entry name" value="Transposase_Tc1-like"/>
</dbReference>
<evidence type="ECO:0000313" key="4">
    <source>
        <dbReference type="Proteomes" id="UP000887574"/>
    </source>
</evidence>
<name>A0A915DN31_9BILA</name>